<evidence type="ECO:0000259" key="2">
    <source>
        <dbReference type="PROSITE" id="PS51459"/>
    </source>
</evidence>
<dbReference type="Gene3D" id="1.10.3290.10">
    <property type="entry name" value="Fido-like domain"/>
    <property type="match status" value="1"/>
</dbReference>
<dbReference type="EMBL" id="AP025730">
    <property type="protein sequence ID" value="BDI03965.1"/>
    <property type="molecule type" value="Genomic_DNA"/>
</dbReference>
<organism evidence="3 4">
    <name type="scientific">Sphaerotilus microaerophilus</name>
    <dbReference type="NCBI Taxonomy" id="2914710"/>
    <lineage>
        <taxon>Bacteria</taxon>
        <taxon>Pseudomonadati</taxon>
        <taxon>Pseudomonadota</taxon>
        <taxon>Betaproteobacteria</taxon>
        <taxon>Burkholderiales</taxon>
        <taxon>Sphaerotilaceae</taxon>
        <taxon>Sphaerotilus</taxon>
    </lineage>
</organism>
<dbReference type="InterPro" id="IPR040198">
    <property type="entry name" value="Fido_containing"/>
</dbReference>
<dbReference type="PANTHER" id="PTHR13504:SF38">
    <property type="entry name" value="FIDO DOMAIN-CONTAINING PROTEIN"/>
    <property type="match status" value="1"/>
</dbReference>
<name>A0ABM7YHZ6_9BURK</name>
<feature type="domain" description="Fido" evidence="2">
    <location>
        <begin position="108"/>
        <end position="265"/>
    </location>
</feature>
<dbReference type="Proteomes" id="UP001057498">
    <property type="component" value="Chromosome"/>
</dbReference>
<proteinExistence type="predicted"/>
<dbReference type="PROSITE" id="PS51459">
    <property type="entry name" value="FIDO"/>
    <property type="match status" value="1"/>
</dbReference>
<dbReference type="Pfam" id="PF02661">
    <property type="entry name" value="Fic"/>
    <property type="match status" value="1"/>
</dbReference>
<keyword evidence="4" id="KW-1185">Reference proteome</keyword>
<protein>
    <submittedName>
        <fullName evidence="3">Cell division protein Fic</fullName>
    </submittedName>
</protein>
<feature type="compositionally biased region" description="Basic and acidic residues" evidence="1">
    <location>
        <begin position="365"/>
        <end position="376"/>
    </location>
</feature>
<feature type="region of interest" description="Disordered" evidence="1">
    <location>
        <begin position="354"/>
        <end position="376"/>
    </location>
</feature>
<keyword evidence="3" id="KW-0131">Cell cycle</keyword>
<evidence type="ECO:0000256" key="1">
    <source>
        <dbReference type="SAM" id="MobiDB-lite"/>
    </source>
</evidence>
<dbReference type="GO" id="GO:0051301">
    <property type="term" value="P:cell division"/>
    <property type="evidence" value="ECO:0007669"/>
    <property type="project" value="UniProtKB-KW"/>
</dbReference>
<gene>
    <name evidence="3" type="ORF">CATMQ487_09350</name>
</gene>
<sequence length="376" mass="42239">MQSLSPDYLAKLRFDTQQLATLRALGEYRGKQLLFVAQSPEVLSDLRQVAVVESTESSNRLEGVVVAAHRLKSLVLKNANPQSRSEQEVAGYRDALGLIHESGEQMPFSEGTVLQLHGMLYRYMPQPGGHWKATNNDIVERHPDGSTRIRFRPVAAHLTPIAMADLIARYRSALDQHLADPLVLVPLAILDFLCIHPFPDGNGRMARLLTLQLLYHFGYAVGRFISLERIFEESKESYYETLEASSQGWHEAGHNIAPWLDYFWGALLRAYKEFEERVGTIERGRGAKGDRVRSEVLKRQLPFSISEIEEACPGISRDMVRVILRAMKAEGLIAPNGKGRAAKWIKLAPSSQSLGLNSDPWIVETKQREGAKNDKN</sequence>
<keyword evidence="3" id="KW-0132">Cell division</keyword>
<accession>A0ABM7YHZ6</accession>
<dbReference type="InterPro" id="IPR036597">
    <property type="entry name" value="Fido-like_dom_sf"/>
</dbReference>
<dbReference type="SUPFAM" id="SSF140931">
    <property type="entry name" value="Fic-like"/>
    <property type="match status" value="1"/>
</dbReference>
<dbReference type="InterPro" id="IPR003812">
    <property type="entry name" value="Fido"/>
</dbReference>
<evidence type="ECO:0000313" key="3">
    <source>
        <dbReference type="EMBL" id="BDI03965.1"/>
    </source>
</evidence>
<reference evidence="3" key="1">
    <citation type="submission" date="2022-04" db="EMBL/GenBank/DDBJ databases">
        <title>Whole genome sequence of Sphaerotilus sp. FB-5.</title>
        <authorList>
            <person name="Takeda M."/>
            <person name="Narihara S."/>
            <person name="Akimoto M."/>
            <person name="Akimoto R."/>
            <person name="Nishiyashiki S."/>
            <person name="Murakami T."/>
        </authorList>
    </citation>
    <scope>NUCLEOTIDE SEQUENCE</scope>
    <source>
        <strain evidence="3">FB-5</strain>
    </source>
</reference>
<dbReference type="PANTHER" id="PTHR13504">
    <property type="entry name" value="FIDO DOMAIN-CONTAINING PROTEIN DDB_G0283145"/>
    <property type="match status" value="1"/>
</dbReference>
<evidence type="ECO:0000313" key="4">
    <source>
        <dbReference type="Proteomes" id="UP001057498"/>
    </source>
</evidence>
<dbReference type="RefSeq" id="WP_251972203.1">
    <property type="nucleotide sequence ID" value="NZ_AP025730.1"/>
</dbReference>